<evidence type="ECO:0000313" key="2">
    <source>
        <dbReference type="EMBL" id="NDV62243.1"/>
    </source>
</evidence>
<dbReference type="GO" id="GO:0016740">
    <property type="term" value="F:transferase activity"/>
    <property type="evidence" value="ECO:0007669"/>
    <property type="project" value="UniProtKB-KW"/>
</dbReference>
<comment type="catalytic activity">
    <reaction evidence="1">
        <text>L-glutamyl-tRNA(Gln) + L-glutamine + ATP + H2O = L-glutaminyl-tRNA(Gln) + L-glutamate + ADP + phosphate + H(+)</text>
        <dbReference type="Rhea" id="RHEA:17521"/>
        <dbReference type="Rhea" id="RHEA-COMP:9681"/>
        <dbReference type="Rhea" id="RHEA-COMP:9684"/>
        <dbReference type="ChEBI" id="CHEBI:15377"/>
        <dbReference type="ChEBI" id="CHEBI:15378"/>
        <dbReference type="ChEBI" id="CHEBI:29985"/>
        <dbReference type="ChEBI" id="CHEBI:30616"/>
        <dbReference type="ChEBI" id="CHEBI:43474"/>
        <dbReference type="ChEBI" id="CHEBI:58359"/>
        <dbReference type="ChEBI" id="CHEBI:78520"/>
        <dbReference type="ChEBI" id="CHEBI:78521"/>
        <dbReference type="ChEBI" id="CHEBI:456216"/>
    </reaction>
</comment>
<keyword evidence="3" id="KW-1185">Reference proteome</keyword>
<gene>
    <name evidence="1 2" type="primary">gatC</name>
    <name evidence="2" type="ORF">G0Q06_07270</name>
</gene>
<sequence length="98" mass="10833">MQERPEIDIDKLAMLARIHLTEEEKAAFAGQVSDILGFFQKLQEVDVEGIEPMAHPFDVAGPLREDVPGSPWEPSRALKNAPASRTDQIVVPKVVEDA</sequence>
<dbReference type="SUPFAM" id="SSF141000">
    <property type="entry name" value="Glu-tRNAGln amidotransferase C subunit"/>
    <property type="match status" value="1"/>
</dbReference>
<dbReference type="GO" id="GO:0006412">
    <property type="term" value="P:translation"/>
    <property type="evidence" value="ECO:0007669"/>
    <property type="project" value="UniProtKB-UniRule"/>
</dbReference>
<proteinExistence type="inferred from homology"/>
<dbReference type="Gene3D" id="1.10.20.60">
    <property type="entry name" value="Glu-tRNAGln amidotransferase C subunit, N-terminal domain"/>
    <property type="match status" value="1"/>
</dbReference>
<dbReference type="GO" id="GO:0050567">
    <property type="term" value="F:glutaminyl-tRNA synthase (glutamine-hydrolyzing) activity"/>
    <property type="evidence" value="ECO:0007669"/>
    <property type="project" value="UniProtKB-UniRule"/>
</dbReference>
<dbReference type="GO" id="GO:0005524">
    <property type="term" value="F:ATP binding"/>
    <property type="evidence" value="ECO:0007669"/>
    <property type="project" value="UniProtKB-KW"/>
</dbReference>
<dbReference type="PANTHER" id="PTHR15004:SF0">
    <property type="entry name" value="GLUTAMYL-TRNA(GLN) AMIDOTRANSFERASE SUBUNIT C, MITOCHONDRIAL"/>
    <property type="match status" value="1"/>
</dbReference>
<comment type="catalytic activity">
    <reaction evidence="1">
        <text>L-aspartyl-tRNA(Asn) + L-glutamine + ATP + H2O = L-asparaginyl-tRNA(Asn) + L-glutamate + ADP + phosphate + 2 H(+)</text>
        <dbReference type="Rhea" id="RHEA:14513"/>
        <dbReference type="Rhea" id="RHEA-COMP:9674"/>
        <dbReference type="Rhea" id="RHEA-COMP:9677"/>
        <dbReference type="ChEBI" id="CHEBI:15377"/>
        <dbReference type="ChEBI" id="CHEBI:15378"/>
        <dbReference type="ChEBI" id="CHEBI:29985"/>
        <dbReference type="ChEBI" id="CHEBI:30616"/>
        <dbReference type="ChEBI" id="CHEBI:43474"/>
        <dbReference type="ChEBI" id="CHEBI:58359"/>
        <dbReference type="ChEBI" id="CHEBI:78515"/>
        <dbReference type="ChEBI" id="CHEBI:78516"/>
        <dbReference type="ChEBI" id="CHEBI:456216"/>
    </reaction>
</comment>
<reference evidence="2 3" key="1">
    <citation type="submission" date="2020-02" db="EMBL/GenBank/DDBJ databases">
        <title>Albibacoteraceae fam. nov., the first described family within the subdivision 4 Verrucomicrobia.</title>
        <authorList>
            <person name="Xi F."/>
        </authorList>
    </citation>
    <scope>NUCLEOTIDE SEQUENCE [LARGE SCALE GENOMIC DNA]</scope>
    <source>
        <strain evidence="2 3">CK1056</strain>
    </source>
</reference>
<name>A0A6B2M0J9_9BACT</name>
<protein>
    <recommendedName>
        <fullName evidence="1">Aspartyl/glutamyl-tRNA(Asn/Gln) amidotransferase subunit C</fullName>
        <shortName evidence="1">Asp/Glu-ADT subunit C</shortName>
        <ecNumber evidence="1">6.3.5.-</ecNumber>
    </recommendedName>
</protein>
<accession>A0A6B2M0J9</accession>
<comment type="caution">
    <text evidence="2">The sequence shown here is derived from an EMBL/GenBank/DDBJ whole genome shotgun (WGS) entry which is preliminary data.</text>
</comment>
<dbReference type="HAMAP" id="MF_00122">
    <property type="entry name" value="GatC"/>
    <property type="match status" value="1"/>
</dbReference>
<dbReference type="GO" id="GO:0070681">
    <property type="term" value="P:glutaminyl-tRNAGln biosynthesis via transamidation"/>
    <property type="evidence" value="ECO:0007669"/>
    <property type="project" value="TreeGrafter"/>
</dbReference>
<dbReference type="GO" id="GO:0006450">
    <property type="term" value="P:regulation of translational fidelity"/>
    <property type="evidence" value="ECO:0007669"/>
    <property type="project" value="InterPro"/>
</dbReference>
<dbReference type="EC" id="6.3.5.-" evidence="1"/>
<keyword evidence="1" id="KW-0067">ATP-binding</keyword>
<keyword evidence="2" id="KW-0808">Transferase</keyword>
<dbReference type="InterPro" id="IPR003837">
    <property type="entry name" value="GatC"/>
</dbReference>
<evidence type="ECO:0000313" key="3">
    <source>
        <dbReference type="Proteomes" id="UP000478417"/>
    </source>
</evidence>
<dbReference type="InterPro" id="IPR036113">
    <property type="entry name" value="Asp/Glu-ADT_sf_sub_c"/>
</dbReference>
<evidence type="ECO:0000256" key="1">
    <source>
        <dbReference type="HAMAP-Rule" id="MF_00122"/>
    </source>
</evidence>
<dbReference type="NCBIfam" id="TIGR00135">
    <property type="entry name" value="gatC"/>
    <property type="match status" value="1"/>
</dbReference>
<keyword evidence="1" id="KW-0547">Nucleotide-binding</keyword>
<dbReference type="EMBL" id="JAAGNX010000002">
    <property type="protein sequence ID" value="NDV62243.1"/>
    <property type="molecule type" value="Genomic_DNA"/>
</dbReference>
<keyword evidence="1" id="KW-0648">Protein biosynthesis</keyword>
<organism evidence="2 3">
    <name type="scientific">Oceanipulchritudo coccoides</name>
    <dbReference type="NCBI Taxonomy" id="2706888"/>
    <lineage>
        <taxon>Bacteria</taxon>
        <taxon>Pseudomonadati</taxon>
        <taxon>Verrucomicrobiota</taxon>
        <taxon>Opitutia</taxon>
        <taxon>Puniceicoccales</taxon>
        <taxon>Oceanipulchritudinaceae</taxon>
        <taxon>Oceanipulchritudo</taxon>
    </lineage>
</organism>
<comment type="subunit">
    <text evidence="1">Heterotrimer of A, B and C subunits.</text>
</comment>
<dbReference type="AlphaFoldDB" id="A0A6B2M0J9"/>
<dbReference type="Pfam" id="PF02686">
    <property type="entry name" value="GatC"/>
    <property type="match status" value="1"/>
</dbReference>
<dbReference type="PANTHER" id="PTHR15004">
    <property type="entry name" value="GLUTAMYL-TRNA(GLN) AMIDOTRANSFERASE SUBUNIT C, MITOCHONDRIAL"/>
    <property type="match status" value="1"/>
</dbReference>
<comment type="function">
    <text evidence="1">Allows the formation of correctly charged Asn-tRNA(Asn) or Gln-tRNA(Gln) through the transamidation of misacylated Asp-tRNA(Asn) or Glu-tRNA(Gln) in organisms which lack either or both of asparaginyl-tRNA or glutaminyl-tRNA synthetases. The reaction takes place in the presence of glutamine and ATP through an activated phospho-Asp-tRNA(Asn) or phospho-Glu-tRNA(Gln).</text>
</comment>
<keyword evidence="1" id="KW-0436">Ligase</keyword>
<dbReference type="RefSeq" id="WP_163963971.1">
    <property type="nucleotide sequence ID" value="NZ_JAAGNX010000002.1"/>
</dbReference>
<comment type="similarity">
    <text evidence="1">Belongs to the GatC family.</text>
</comment>
<dbReference type="Proteomes" id="UP000478417">
    <property type="component" value="Unassembled WGS sequence"/>
</dbReference>